<feature type="domain" description="Tripartite ATP-independent periplasmic transporters DctQ component" evidence="10">
    <location>
        <begin position="26"/>
        <end position="154"/>
    </location>
</feature>
<keyword evidence="5 9" id="KW-0812">Transmembrane</keyword>
<evidence type="ECO:0000313" key="12">
    <source>
        <dbReference type="Proteomes" id="UP000186524"/>
    </source>
</evidence>
<dbReference type="Pfam" id="PF04290">
    <property type="entry name" value="DctQ"/>
    <property type="match status" value="1"/>
</dbReference>
<dbReference type="AlphaFoldDB" id="A0A1Q5NZ57"/>
<organism evidence="11 12">
    <name type="scientific">Domibacillus mangrovi</name>
    <dbReference type="NCBI Taxonomy" id="1714354"/>
    <lineage>
        <taxon>Bacteria</taxon>
        <taxon>Bacillati</taxon>
        <taxon>Bacillota</taxon>
        <taxon>Bacilli</taxon>
        <taxon>Bacillales</taxon>
        <taxon>Bacillaceae</taxon>
        <taxon>Domibacillus</taxon>
    </lineage>
</organism>
<evidence type="ECO:0000259" key="10">
    <source>
        <dbReference type="Pfam" id="PF04290"/>
    </source>
</evidence>
<dbReference type="EMBL" id="MRWQ01000028">
    <property type="protein sequence ID" value="OKL35285.1"/>
    <property type="molecule type" value="Genomic_DNA"/>
</dbReference>
<dbReference type="PANTHER" id="PTHR35011">
    <property type="entry name" value="2,3-DIKETO-L-GULONATE TRAP TRANSPORTER SMALL PERMEASE PROTEIN YIAM"/>
    <property type="match status" value="1"/>
</dbReference>
<name>A0A1Q5NZ57_9BACI</name>
<comment type="similarity">
    <text evidence="8">Belongs to the TRAP transporter small permease family.</text>
</comment>
<keyword evidence="7 9" id="KW-0472">Membrane</keyword>
<feature type="transmembrane region" description="Helical" evidence="9">
    <location>
        <begin position="52"/>
        <end position="71"/>
    </location>
</feature>
<evidence type="ECO:0000256" key="7">
    <source>
        <dbReference type="ARBA" id="ARBA00023136"/>
    </source>
</evidence>
<evidence type="ECO:0000256" key="9">
    <source>
        <dbReference type="SAM" id="Phobius"/>
    </source>
</evidence>
<dbReference type="InterPro" id="IPR007387">
    <property type="entry name" value="TRAP_DctQ"/>
</dbReference>
<evidence type="ECO:0000256" key="4">
    <source>
        <dbReference type="ARBA" id="ARBA00022519"/>
    </source>
</evidence>
<evidence type="ECO:0000256" key="2">
    <source>
        <dbReference type="ARBA" id="ARBA00022448"/>
    </source>
</evidence>
<dbReference type="Proteomes" id="UP000186524">
    <property type="component" value="Unassembled WGS sequence"/>
</dbReference>
<gene>
    <name evidence="11" type="ORF">BLL40_16180</name>
</gene>
<dbReference type="PANTHER" id="PTHR35011:SF2">
    <property type="entry name" value="2,3-DIKETO-L-GULONATE TRAP TRANSPORTER SMALL PERMEASE PROTEIN YIAM"/>
    <property type="match status" value="1"/>
</dbReference>
<evidence type="ECO:0000256" key="1">
    <source>
        <dbReference type="ARBA" id="ARBA00004429"/>
    </source>
</evidence>
<evidence type="ECO:0000256" key="8">
    <source>
        <dbReference type="ARBA" id="ARBA00038436"/>
    </source>
</evidence>
<feature type="transmembrane region" description="Helical" evidence="9">
    <location>
        <begin position="133"/>
        <end position="155"/>
    </location>
</feature>
<evidence type="ECO:0000256" key="6">
    <source>
        <dbReference type="ARBA" id="ARBA00022989"/>
    </source>
</evidence>
<evidence type="ECO:0000256" key="3">
    <source>
        <dbReference type="ARBA" id="ARBA00022475"/>
    </source>
</evidence>
<dbReference type="GO" id="GO:0022857">
    <property type="term" value="F:transmembrane transporter activity"/>
    <property type="evidence" value="ECO:0007669"/>
    <property type="project" value="TreeGrafter"/>
</dbReference>
<proteinExistence type="inferred from homology"/>
<feature type="transmembrane region" description="Helical" evidence="9">
    <location>
        <begin position="92"/>
        <end position="113"/>
    </location>
</feature>
<keyword evidence="12" id="KW-1185">Reference proteome</keyword>
<reference evidence="11 12" key="1">
    <citation type="submission" date="2016-12" db="EMBL/GenBank/DDBJ databases">
        <title>Domibacillus sp. SAOS 44 whole genome sequencing.</title>
        <authorList>
            <person name="Verma A."/>
            <person name="Krishnamurthi S."/>
        </authorList>
    </citation>
    <scope>NUCLEOTIDE SEQUENCE [LARGE SCALE GENOMIC DNA]</scope>
    <source>
        <strain evidence="11 12">SAOS 44</strain>
    </source>
</reference>
<sequence>MTQYIKLVDTLNKWIKSFIGLCLGIMSVVIVVQVISRYFFGEAFTWAEELSRYLMVWSIFLGAAIALRNHSLIALEFIAEKLSISAKRKLKIFVYVGAIVFFAILFFMGIQMIGNVQFQKSPALQIPMSIPYLGIPIGALALALNALAVFFELIINKNPPKEREGIV</sequence>
<accession>A0A1Q5NZ57</accession>
<dbReference type="InterPro" id="IPR055348">
    <property type="entry name" value="DctQ"/>
</dbReference>
<keyword evidence="4" id="KW-0997">Cell inner membrane</keyword>
<comment type="subcellular location">
    <subcellularLocation>
        <location evidence="1">Cell inner membrane</location>
        <topology evidence="1">Multi-pass membrane protein</topology>
    </subcellularLocation>
</comment>
<feature type="transmembrane region" description="Helical" evidence="9">
    <location>
        <begin position="21"/>
        <end position="40"/>
    </location>
</feature>
<dbReference type="OrthoDB" id="2086825at2"/>
<evidence type="ECO:0000313" key="11">
    <source>
        <dbReference type="EMBL" id="OKL35285.1"/>
    </source>
</evidence>
<protein>
    <recommendedName>
        <fullName evidence="10">Tripartite ATP-independent periplasmic transporters DctQ component domain-containing protein</fullName>
    </recommendedName>
</protein>
<dbReference type="GO" id="GO:0005886">
    <property type="term" value="C:plasma membrane"/>
    <property type="evidence" value="ECO:0007669"/>
    <property type="project" value="UniProtKB-SubCell"/>
</dbReference>
<keyword evidence="2" id="KW-0813">Transport</keyword>
<keyword evidence="6 9" id="KW-1133">Transmembrane helix</keyword>
<comment type="caution">
    <text evidence="11">The sequence shown here is derived from an EMBL/GenBank/DDBJ whole genome shotgun (WGS) entry which is preliminary data.</text>
</comment>
<dbReference type="STRING" id="1714354.BLL40_16180"/>
<evidence type="ECO:0000256" key="5">
    <source>
        <dbReference type="ARBA" id="ARBA00022692"/>
    </source>
</evidence>
<dbReference type="GO" id="GO:0015740">
    <property type="term" value="P:C4-dicarboxylate transport"/>
    <property type="evidence" value="ECO:0007669"/>
    <property type="project" value="TreeGrafter"/>
</dbReference>
<keyword evidence="3" id="KW-1003">Cell membrane</keyword>
<dbReference type="RefSeq" id="WP_073712884.1">
    <property type="nucleotide sequence ID" value="NZ_MRWQ01000028.1"/>
</dbReference>